<feature type="domain" description="Endonuclease/exonuclease/phosphatase" evidence="1">
    <location>
        <begin position="68"/>
        <end position="265"/>
    </location>
</feature>
<dbReference type="GO" id="GO:0003824">
    <property type="term" value="F:catalytic activity"/>
    <property type="evidence" value="ECO:0007669"/>
    <property type="project" value="InterPro"/>
</dbReference>
<reference evidence="2 3" key="1">
    <citation type="journal article" date="2010" name="Nature">
        <title>Genome sequencing and analysis of the model grass Brachypodium distachyon.</title>
        <authorList>
            <consortium name="International Brachypodium Initiative"/>
        </authorList>
    </citation>
    <scope>NUCLEOTIDE SEQUENCE [LARGE SCALE GENOMIC DNA]</scope>
    <source>
        <strain evidence="2 3">Bd21</strain>
    </source>
</reference>
<dbReference type="STRING" id="15368.A0A2K2DAB6"/>
<dbReference type="Gramene" id="PNT71225">
    <property type="protein sequence ID" value="PNT71225"/>
    <property type="gene ID" value="BRADI_2g24975v3"/>
</dbReference>
<evidence type="ECO:0000259" key="1">
    <source>
        <dbReference type="Pfam" id="PF03372"/>
    </source>
</evidence>
<dbReference type="PANTHER" id="PTHR33710:SF48">
    <property type="entry name" value="OS02G0307075 PROTEIN"/>
    <property type="match status" value="1"/>
</dbReference>
<protein>
    <recommendedName>
        <fullName evidence="1">Endonuclease/exonuclease/phosphatase domain-containing protein</fullName>
    </recommendedName>
</protein>
<dbReference type="AlphaFoldDB" id="A0A2K2DAB6"/>
<dbReference type="EMBL" id="CM000881">
    <property type="protein sequence ID" value="PNT71225.1"/>
    <property type="molecule type" value="Genomic_DNA"/>
</dbReference>
<dbReference type="PANTHER" id="PTHR33710">
    <property type="entry name" value="BNAC02G09200D PROTEIN"/>
    <property type="match status" value="1"/>
</dbReference>
<gene>
    <name evidence="2" type="ORF">BRADI_2g24975v3</name>
</gene>
<sequence length="320" mass="33997">MEKAAGRKKWKIEGLSLGKASANVGLPAEELLEIAGEGCPPLPRKDLLQLASACGIDPSALTTAAPPWNVRGLGRPAKCTDIKAALAAASPSIICLQETKLTDISIFKAYSFLPPACRSFLFVPSDGASGGILTAWNDSDWDCILLARSSSFISYSFSSTFSSLSFCVTNVYGPCEHSEKQGFLDGLAALEPSVPGPWAILGDFNLTMRPSDRSNANFNHAEVASFAGWSNSLHLQEIPLLGRAFTWSSQQTAPTLVRLDRAFVNIDWSGLFPNSTLSFLPHSTTTFSSVVLFANLFIMFGTTLGPAISPAASPASSIVA</sequence>
<dbReference type="EnsemblPlants" id="PNT71225">
    <property type="protein sequence ID" value="PNT71225"/>
    <property type="gene ID" value="BRADI_2g24975v3"/>
</dbReference>
<dbReference type="SUPFAM" id="SSF56219">
    <property type="entry name" value="DNase I-like"/>
    <property type="match status" value="1"/>
</dbReference>
<evidence type="ECO:0000313" key="3">
    <source>
        <dbReference type="EnsemblPlants" id="PNT71225"/>
    </source>
</evidence>
<proteinExistence type="predicted"/>
<keyword evidence="4" id="KW-1185">Reference proteome</keyword>
<dbReference type="InterPro" id="IPR036691">
    <property type="entry name" value="Endo/exonu/phosph_ase_sf"/>
</dbReference>
<accession>A0A2K2DAB6</accession>
<dbReference type="Gene3D" id="3.60.10.10">
    <property type="entry name" value="Endonuclease/exonuclease/phosphatase"/>
    <property type="match status" value="1"/>
</dbReference>
<dbReference type="FunCoup" id="A0A2K2DAB6">
    <property type="interactions" value="2"/>
</dbReference>
<organism evidence="2">
    <name type="scientific">Brachypodium distachyon</name>
    <name type="common">Purple false brome</name>
    <name type="synonym">Trachynia distachya</name>
    <dbReference type="NCBI Taxonomy" id="15368"/>
    <lineage>
        <taxon>Eukaryota</taxon>
        <taxon>Viridiplantae</taxon>
        <taxon>Streptophyta</taxon>
        <taxon>Embryophyta</taxon>
        <taxon>Tracheophyta</taxon>
        <taxon>Spermatophyta</taxon>
        <taxon>Magnoliopsida</taxon>
        <taxon>Liliopsida</taxon>
        <taxon>Poales</taxon>
        <taxon>Poaceae</taxon>
        <taxon>BOP clade</taxon>
        <taxon>Pooideae</taxon>
        <taxon>Stipodae</taxon>
        <taxon>Brachypodieae</taxon>
        <taxon>Brachypodium</taxon>
    </lineage>
</organism>
<reference evidence="2" key="2">
    <citation type="submission" date="2017-06" db="EMBL/GenBank/DDBJ databases">
        <title>WGS assembly of Brachypodium distachyon.</title>
        <authorList>
            <consortium name="The International Brachypodium Initiative"/>
            <person name="Lucas S."/>
            <person name="Harmon-Smith M."/>
            <person name="Lail K."/>
            <person name="Tice H."/>
            <person name="Grimwood J."/>
            <person name="Bruce D."/>
            <person name="Barry K."/>
            <person name="Shu S."/>
            <person name="Lindquist E."/>
            <person name="Wang M."/>
            <person name="Pitluck S."/>
            <person name="Vogel J.P."/>
            <person name="Garvin D.F."/>
            <person name="Mockler T.C."/>
            <person name="Schmutz J."/>
            <person name="Rokhsar D."/>
            <person name="Bevan M.W."/>
        </authorList>
    </citation>
    <scope>NUCLEOTIDE SEQUENCE</scope>
    <source>
        <strain evidence="2">Bd21</strain>
    </source>
</reference>
<dbReference type="Proteomes" id="UP000008810">
    <property type="component" value="Chromosome 2"/>
</dbReference>
<dbReference type="InterPro" id="IPR005135">
    <property type="entry name" value="Endo/exonuclease/phosphatase"/>
</dbReference>
<reference evidence="3" key="3">
    <citation type="submission" date="2018-08" db="UniProtKB">
        <authorList>
            <consortium name="EnsemblPlants"/>
        </authorList>
    </citation>
    <scope>IDENTIFICATION</scope>
    <source>
        <strain evidence="3">cv. Bd21</strain>
    </source>
</reference>
<name>A0A2K2DAB6_BRADI</name>
<evidence type="ECO:0000313" key="4">
    <source>
        <dbReference type="Proteomes" id="UP000008810"/>
    </source>
</evidence>
<dbReference type="InParanoid" id="A0A2K2DAB6"/>
<evidence type="ECO:0000313" key="2">
    <source>
        <dbReference type="EMBL" id="PNT71225.1"/>
    </source>
</evidence>
<dbReference type="OrthoDB" id="689641at2759"/>
<dbReference type="Pfam" id="PF03372">
    <property type="entry name" value="Exo_endo_phos"/>
    <property type="match status" value="1"/>
</dbReference>